<proteinExistence type="predicted"/>
<comment type="caution">
    <text evidence="1">The sequence shown here is derived from an EMBL/GenBank/DDBJ whole genome shotgun (WGS) entry which is preliminary data.</text>
</comment>
<protein>
    <submittedName>
        <fullName evidence="1">Uncharacterized protein</fullName>
    </submittedName>
</protein>
<dbReference type="AlphaFoldDB" id="A0A7W8UGB5"/>
<accession>A0A7W8UGB5</accession>
<evidence type="ECO:0000313" key="1">
    <source>
        <dbReference type="EMBL" id="MBB5538032.1"/>
    </source>
</evidence>
<dbReference type="RefSeq" id="WP_018325085.1">
    <property type="nucleotide sequence ID" value="NZ_JACHBK010000012.1"/>
</dbReference>
<keyword evidence="2" id="KW-1185">Reference proteome</keyword>
<dbReference type="Proteomes" id="UP000585507">
    <property type="component" value="Unassembled WGS sequence"/>
</dbReference>
<sequence>MTAKDVDVLREHVFAGGLTSSQDAMILLAINSSCSEKCPGWHHYFIETMTDFIVHRTEPQGSVDEWNADWLIAMISTRGVINSRPELDLLFHVIDMSSRIPDRLSIFALEQIRLAITDEIGAWAVMRGGRQRGLQKSDVMLIGRVMSAIARSRGNHLTAQEQRALDELGILTGLPAHDATAA</sequence>
<evidence type="ECO:0000313" key="2">
    <source>
        <dbReference type="Proteomes" id="UP000585507"/>
    </source>
</evidence>
<organism evidence="1 2">
    <name type="scientific">Rhizobium giardinii</name>
    <dbReference type="NCBI Taxonomy" id="56731"/>
    <lineage>
        <taxon>Bacteria</taxon>
        <taxon>Pseudomonadati</taxon>
        <taxon>Pseudomonadota</taxon>
        <taxon>Alphaproteobacteria</taxon>
        <taxon>Hyphomicrobiales</taxon>
        <taxon>Rhizobiaceae</taxon>
        <taxon>Rhizobium/Agrobacterium group</taxon>
        <taxon>Rhizobium</taxon>
    </lineage>
</organism>
<gene>
    <name evidence="1" type="ORF">GGD55_004753</name>
</gene>
<name>A0A7W8UGB5_9HYPH</name>
<reference evidence="1 2" key="1">
    <citation type="submission" date="2020-08" db="EMBL/GenBank/DDBJ databases">
        <title>Genomic Encyclopedia of Type Strains, Phase IV (KMG-V): Genome sequencing to study the core and pangenomes of soil and plant-associated prokaryotes.</title>
        <authorList>
            <person name="Whitman W."/>
        </authorList>
    </citation>
    <scope>NUCLEOTIDE SEQUENCE [LARGE SCALE GENOMIC DNA]</scope>
    <source>
        <strain evidence="1 2">SEMIA 4084</strain>
    </source>
</reference>
<dbReference type="EMBL" id="JACHBK010000012">
    <property type="protein sequence ID" value="MBB5538032.1"/>
    <property type="molecule type" value="Genomic_DNA"/>
</dbReference>